<accession>A0ABV0LQ10</accession>
<dbReference type="PANTHER" id="PTHR14239">
    <property type="entry name" value="DUDULIN-RELATED"/>
    <property type="match status" value="1"/>
</dbReference>
<comment type="caution">
    <text evidence="3">The sequence shown here is derived from an EMBL/GenBank/DDBJ whole genome shotgun (WGS) entry which is preliminary data.</text>
</comment>
<feature type="domain" description="Pyrroline-5-carboxylate reductase catalytic N-terminal" evidence="2">
    <location>
        <begin position="2"/>
        <end position="79"/>
    </location>
</feature>
<dbReference type="RefSeq" id="WP_348955305.1">
    <property type="nucleotide sequence ID" value="NZ_JBDZYD010000014.1"/>
</dbReference>
<dbReference type="Gene3D" id="3.40.50.720">
    <property type="entry name" value="NAD(P)-binding Rossmann-like Domain"/>
    <property type="match status" value="1"/>
</dbReference>
<gene>
    <name evidence="3" type="ORF">ABJI51_34640</name>
</gene>
<evidence type="ECO:0000313" key="4">
    <source>
        <dbReference type="Proteomes" id="UP001440984"/>
    </source>
</evidence>
<dbReference type="PANTHER" id="PTHR14239:SF10">
    <property type="entry name" value="REDUCTASE"/>
    <property type="match status" value="1"/>
</dbReference>
<dbReference type="InterPro" id="IPR028939">
    <property type="entry name" value="P5C_Rdtase_cat_N"/>
</dbReference>
<protein>
    <submittedName>
        <fullName evidence="3">NADPH-dependent F420 reductase</fullName>
    </submittedName>
</protein>
<evidence type="ECO:0000256" key="1">
    <source>
        <dbReference type="ARBA" id="ARBA00023002"/>
    </source>
</evidence>
<dbReference type="SUPFAM" id="SSF51735">
    <property type="entry name" value="NAD(P)-binding Rossmann-fold domains"/>
    <property type="match status" value="1"/>
</dbReference>
<dbReference type="EMBL" id="JBDZYD010000014">
    <property type="protein sequence ID" value="MEQ0564246.1"/>
    <property type="molecule type" value="Genomic_DNA"/>
</dbReference>
<sequence>MRISVIGAGNVGSVLARRLTETGHEVTTATSATPVAELAAQAGAVELVVLAVPFAAVAGLDEAVKAALRDKIVVDATNPLAADFMSLTVGHTTSGGEQVAAALPGATVVKAFNSVFAGRLGEPDTAAGPLFLPVAGDDEAARKTVVELGTQLGFDAVDVGPLANARYLEPVIELLIQLAFGKGMGDGIGLVLTRK</sequence>
<dbReference type="InterPro" id="IPR036291">
    <property type="entry name" value="NAD(P)-bd_dom_sf"/>
</dbReference>
<organism evidence="3 4">
    <name type="scientific">Amycolatopsis melonis</name>
    <dbReference type="NCBI Taxonomy" id="3156488"/>
    <lineage>
        <taxon>Bacteria</taxon>
        <taxon>Bacillati</taxon>
        <taxon>Actinomycetota</taxon>
        <taxon>Actinomycetes</taxon>
        <taxon>Pseudonocardiales</taxon>
        <taxon>Pseudonocardiaceae</taxon>
        <taxon>Amycolatopsis</taxon>
    </lineage>
</organism>
<proteinExistence type="predicted"/>
<dbReference type="InterPro" id="IPR051267">
    <property type="entry name" value="STEAP_metalloreductase"/>
</dbReference>
<keyword evidence="1" id="KW-0560">Oxidoreductase</keyword>
<evidence type="ECO:0000259" key="2">
    <source>
        <dbReference type="Pfam" id="PF03807"/>
    </source>
</evidence>
<reference evidence="3 4" key="1">
    <citation type="submission" date="2024-05" db="EMBL/GenBank/DDBJ databases">
        <authorList>
            <person name="Zhao H."/>
            <person name="Xu Y."/>
            <person name="Lin S."/>
            <person name="Spain J.C."/>
            <person name="Zhou N.-Y."/>
        </authorList>
    </citation>
    <scope>NUCLEOTIDE SEQUENCE [LARGE SCALE GENOMIC DNA]</scope>
    <source>
        <strain evidence="3 4">NEAU-NG30</strain>
    </source>
</reference>
<name>A0ABV0LQ10_9PSEU</name>
<dbReference type="Pfam" id="PF03807">
    <property type="entry name" value="F420_oxidored"/>
    <property type="match status" value="1"/>
</dbReference>
<keyword evidence="4" id="KW-1185">Reference proteome</keyword>
<dbReference type="Proteomes" id="UP001440984">
    <property type="component" value="Unassembled WGS sequence"/>
</dbReference>
<evidence type="ECO:0000313" key="3">
    <source>
        <dbReference type="EMBL" id="MEQ0564246.1"/>
    </source>
</evidence>